<evidence type="ECO:0000313" key="4">
    <source>
        <dbReference type="Proteomes" id="UP000053512"/>
    </source>
</evidence>
<organism evidence="3 4">
    <name type="scientific">Kocuria rosea subsp. polaris</name>
    <dbReference type="NCBI Taxonomy" id="136273"/>
    <lineage>
        <taxon>Bacteria</taxon>
        <taxon>Bacillati</taxon>
        <taxon>Actinomycetota</taxon>
        <taxon>Actinomycetes</taxon>
        <taxon>Micrococcales</taxon>
        <taxon>Micrococcaceae</taxon>
        <taxon>Kocuria</taxon>
    </lineage>
</organism>
<accession>A0A0W8I385</accession>
<sequence>MHVLTVPALLMCAAAAGAVGWTANRLSTGAGGPLLILPWASLAALAAVAAALLVLGVRVKRHQEGAHPEHFDPLVAARTAAGAQAVAWAGAMLTGWHAAVAVEQAALVAVRSDQGPLWASLVHAAAGLVLVLVGWIVEGFCKLPPDDPDAEESAEYGRGRQKERPEGEGGYAREIRPRARRRPRGRDVR</sequence>
<evidence type="ECO:0000313" key="3">
    <source>
        <dbReference type="EMBL" id="KUG52149.1"/>
    </source>
</evidence>
<gene>
    <name evidence="3" type="ORF">AVL61_07340</name>
</gene>
<dbReference type="EMBL" id="LQBK01000040">
    <property type="protein sequence ID" value="KUG52149.1"/>
    <property type="molecule type" value="Genomic_DNA"/>
</dbReference>
<keyword evidence="2" id="KW-1133">Transmembrane helix</keyword>
<protein>
    <recommendedName>
        <fullName evidence="5">DUF3180 domain-containing protein</fullName>
    </recommendedName>
</protein>
<dbReference type="InterPro" id="IPR021517">
    <property type="entry name" value="DUF3180"/>
</dbReference>
<dbReference type="Proteomes" id="UP000053512">
    <property type="component" value="Unassembled WGS sequence"/>
</dbReference>
<comment type="caution">
    <text evidence="3">The sequence shown here is derived from an EMBL/GenBank/DDBJ whole genome shotgun (WGS) entry which is preliminary data.</text>
</comment>
<proteinExistence type="predicted"/>
<keyword evidence="2" id="KW-0812">Transmembrane</keyword>
<evidence type="ECO:0000256" key="2">
    <source>
        <dbReference type="SAM" id="Phobius"/>
    </source>
</evidence>
<evidence type="ECO:0000256" key="1">
    <source>
        <dbReference type="SAM" id="MobiDB-lite"/>
    </source>
</evidence>
<feature type="transmembrane region" description="Helical" evidence="2">
    <location>
        <begin position="36"/>
        <end position="57"/>
    </location>
</feature>
<feature type="compositionally biased region" description="Basic residues" evidence="1">
    <location>
        <begin position="178"/>
        <end position="189"/>
    </location>
</feature>
<dbReference type="OrthoDB" id="3257239at2"/>
<reference evidence="4" key="1">
    <citation type="submission" date="2015-12" db="EMBL/GenBank/DDBJ databases">
        <authorList>
            <person name="Nair G.R."/>
            <person name="Kaur G."/>
            <person name="Mayilraj S."/>
        </authorList>
    </citation>
    <scope>NUCLEOTIDE SEQUENCE [LARGE SCALE GENOMIC DNA]</scope>
    <source>
        <strain evidence="4">CD08_4</strain>
    </source>
</reference>
<feature type="compositionally biased region" description="Basic and acidic residues" evidence="1">
    <location>
        <begin position="155"/>
        <end position="177"/>
    </location>
</feature>
<dbReference type="AlphaFoldDB" id="A0A0W8I385"/>
<feature type="transmembrane region" description="Helical" evidence="2">
    <location>
        <begin position="117"/>
        <end position="137"/>
    </location>
</feature>
<feature type="region of interest" description="Disordered" evidence="1">
    <location>
        <begin position="144"/>
        <end position="189"/>
    </location>
</feature>
<evidence type="ECO:0008006" key="5">
    <source>
        <dbReference type="Google" id="ProtNLM"/>
    </source>
</evidence>
<dbReference type="Pfam" id="PF11377">
    <property type="entry name" value="DUF3180"/>
    <property type="match status" value="1"/>
</dbReference>
<keyword evidence="2" id="KW-0472">Membrane</keyword>
<name>A0A0W8I385_KOCRO</name>
<dbReference type="RefSeq" id="WP_058875284.1">
    <property type="nucleotide sequence ID" value="NZ_LQBK01000040.1"/>
</dbReference>